<organism evidence="1">
    <name type="scientific">Panicum hallii</name>
    <dbReference type="NCBI Taxonomy" id="206008"/>
    <lineage>
        <taxon>Eukaryota</taxon>
        <taxon>Viridiplantae</taxon>
        <taxon>Streptophyta</taxon>
        <taxon>Embryophyta</taxon>
        <taxon>Tracheophyta</taxon>
        <taxon>Spermatophyta</taxon>
        <taxon>Magnoliopsida</taxon>
        <taxon>Liliopsida</taxon>
        <taxon>Poales</taxon>
        <taxon>Poaceae</taxon>
        <taxon>PACMAD clade</taxon>
        <taxon>Panicoideae</taxon>
        <taxon>Panicodae</taxon>
        <taxon>Paniceae</taxon>
        <taxon>Panicinae</taxon>
        <taxon>Panicum</taxon>
        <taxon>Panicum sect. Panicum</taxon>
    </lineage>
</organism>
<accession>A0A2T8IE19</accession>
<sequence>MHLNFLITLDNTAIIKLSKSPYISFQCRTPSRFSLKFRDLERSTPKLQGNSSLD</sequence>
<dbReference type="EMBL" id="CM008052">
    <property type="protein sequence ID" value="PVH35919.1"/>
    <property type="molecule type" value="Genomic_DNA"/>
</dbReference>
<reference evidence="1" key="1">
    <citation type="submission" date="2018-04" db="EMBL/GenBank/DDBJ databases">
        <title>WGS assembly of Panicum hallii.</title>
        <authorList>
            <person name="Lovell J."/>
            <person name="Jenkins J."/>
            <person name="Lowry D."/>
            <person name="Mamidi S."/>
            <person name="Sreedasyam A."/>
            <person name="Weng X."/>
            <person name="Barry K."/>
            <person name="Bonette J."/>
            <person name="Campitelli B."/>
            <person name="Daum C."/>
            <person name="Gordon S."/>
            <person name="Gould B."/>
            <person name="Lipzen A."/>
            <person name="Macqueen A."/>
            <person name="Palacio-Mejia J."/>
            <person name="Plott C."/>
            <person name="Shakirov E."/>
            <person name="Shu S."/>
            <person name="Yoshinaga Y."/>
            <person name="Zane M."/>
            <person name="Rokhsar D."/>
            <person name="Grimwood J."/>
            <person name="Schmutz J."/>
            <person name="Juenger T."/>
        </authorList>
    </citation>
    <scope>NUCLEOTIDE SEQUENCE [LARGE SCALE GENOMIC DNA]</scope>
    <source>
        <strain evidence="1">FIL2</strain>
    </source>
</reference>
<dbReference type="AlphaFoldDB" id="A0A2T8IE19"/>
<dbReference type="Gramene" id="PVH35919">
    <property type="protein sequence ID" value="PVH35919"/>
    <property type="gene ID" value="PAHAL_7G306000"/>
</dbReference>
<name>A0A2T8IE19_9POAL</name>
<evidence type="ECO:0000313" key="1">
    <source>
        <dbReference type="EMBL" id="PVH35919.1"/>
    </source>
</evidence>
<protein>
    <submittedName>
        <fullName evidence="1">Uncharacterized protein</fullName>
    </submittedName>
</protein>
<proteinExistence type="predicted"/>
<dbReference type="Proteomes" id="UP000243499">
    <property type="component" value="Chromosome 7"/>
</dbReference>
<gene>
    <name evidence="1" type="ORF">PAHAL_7G306000</name>
</gene>